<proteinExistence type="predicted"/>
<evidence type="ECO:0000313" key="1">
    <source>
        <dbReference type="EMBL" id="CAF4941019.1"/>
    </source>
</evidence>
<name>A0A821X8I9_9BILA</name>
<dbReference type="EMBL" id="CAJOBP010089132">
    <property type="protein sequence ID" value="CAF4941019.1"/>
    <property type="molecule type" value="Genomic_DNA"/>
</dbReference>
<feature type="non-terminal residue" evidence="1">
    <location>
        <position position="1"/>
    </location>
</feature>
<feature type="non-terminal residue" evidence="1">
    <location>
        <position position="80"/>
    </location>
</feature>
<dbReference type="AlphaFoldDB" id="A0A821X8I9"/>
<organism evidence="1 3">
    <name type="scientific">Rotaria socialis</name>
    <dbReference type="NCBI Taxonomy" id="392032"/>
    <lineage>
        <taxon>Eukaryota</taxon>
        <taxon>Metazoa</taxon>
        <taxon>Spiralia</taxon>
        <taxon>Gnathifera</taxon>
        <taxon>Rotifera</taxon>
        <taxon>Eurotatoria</taxon>
        <taxon>Bdelloidea</taxon>
        <taxon>Philodinida</taxon>
        <taxon>Philodinidae</taxon>
        <taxon>Rotaria</taxon>
    </lineage>
</organism>
<evidence type="ECO:0000313" key="2">
    <source>
        <dbReference type="EMBL" id="CAF4985211.1"/>
    </source>
</evidence>
<dbReference type="Proteomes" id="UP000663873">
    <property type="component" value="Unassembled WGS sequence"/>
</dbReference>
<keyword evidence="3" id="KW-1185">Reference proteome</keyword>
<gene>
    <name evidence="1" type="ORF">UJA718_LOCUS47323</name>
    <name evidence="2" type="ORF">UJA718_LOCUS49528</name>
</gene>
<protein>
    <submittedName>
        <fullName evidence="1">Uncharacterized protein</fullName>
    </submittedName>
</protein>
<reference evidence="1" key="1">
    <citation type="submission" date="2021-02" db="EMBL/GenBank/DDBJ databases">
        <authorList>
            <person name="Nowell W R."/>
        </authorList>
    </citation>
    <scope>NUCLEOTIDE SEQUENCE</scope>
</reference>
<comment type="caution">
    <text evidence="1">The sequence shown here is derived from an EMBL/GenBank/DDBJ whole genome shotgun (WGS) entry which is preliminary data.</text>
</comment>
<evidence type="ECO:0000313" key="3">
    <source>
        <dbReference type="Proteomes" id="UP000663873"/>
    </source>
</evidence>
<sequence length="80" mass="9700">YEEKIQYGPQTRFEKQLQRIERTYTEEELRATELHVIVTSSKEHYELVRRDYGSNMYTDDDDSVHDPSRKPAITIHYYTK</sequence>
<dbReference type="EMBL" id="CAJOBP010104489">
    <property type="protein sequence ID" value="CAF4985211.1"/>
    <property type="molecule type" value="Genomic_DNA"/>
</dbReference>
<accession>A0A821X8I9</accession>